<protein>
    <submittedName>
        <fullName evidence="3">Uncharacterized protein</fullName>
    </submittedName>
</protein>
<dbReference type="AlphaFoldDB" id="A0A934W4M8"/>
<dbReference type="Proteomes" id="UP000636458">
    <property type="component" value="Unassembled WGS sequence"/>
</dbReference>
<feature type="transmembrane region" description="Helical" evidence="2">
    <location>
        <begin position="128"/>
        <end position="158"/>
    </location>
</feature>
<keyword evidence="2" id="KW-1133">Transmembrane helix</keyword>
<accession>A0A934W4M8</accession>
<proteinExistence type="predicted"/>
<dbReference type="EMBL" id="JAEPES010000004">
    <property type="protein sequence ID" value="MBK4348439.1"/>
    <property type="molecule type" value="Genomic_DNA"/>
</dbReference>
<evidence type="ECO:0000256" key="1">
    <source>
        <dbReference type="SAM" id="MobiDB-lite"/>
    </source>
</evidence>
<feature type="region of interest" description="Disordered" evidence="1">
    <location>
        <begin position="1"/>
        <end position="57"/>
    </location>
</feature>
<organism evidence="3 4">
    <name type="scientific">Lacisediminihabitans changchengi</name>
    <dbReference type="NCBI Taxonomy" id="2787634"/>
    <lineage>
        <taxon>Bacteria</taxon>
        <taxon>Bacillati</taxon>
        <taxon>Actinomycetota</taxon>
        <taxon>Actinomycetes</taxon>
        <taxon>Micrococcales</taxon>
        <taxon>Microbacteriaceae</taxon>
        <taxon>Lacisediminihabitans</taxon>
    </lineage>
</organism>
<evidence type="ECO:0000313" key="4">
    <source>
        <dbReference type="Proteomes" id="UP000636458"/>
    </source>
</evidence>
<feature type="transmembrane region" description="Helical" evidence="2">
    <location>
        <begin position="89"/>
        <end position="108"/>
    </location>
</feature>
<gene>
    <name evidence="3" type="ORF">IV501_12400</name>
</gene>
<reference evidence="3" key="1">
    <citation type="submission" date="2021-01" db="EMBL/GenBank/DDBJ databases">
        <title>Lacisediminihabitans sp. nov. strain G11-30, isolated from Antarctic Soil.</title>
        <authorList>
            <person name="Li J."/>
        </authorList>
    </citation>
    <scope>NUCLEOTIDE SEQUENCE</scope>
    <source>
        <strain evidence="3">G11-30</strain>
    </source>
</reference>
<dbReference type="RefSeq" id="WP_200556645.1">
    <property type="nucleotide sequence ID" value="NZ_JAEPES010000004.1"/>
</dbReference>
<keyword evidence="4" id="KW-1185">Reference proteome</keyword>
<keyword evidence="2" id="KW-0472">Membrane</keyword>
<comment type="caution">
    <text evidence="3">The sequence shown here is derived from an EMBL/GenBank/DDBJ whole genome shotgun (WGS) entry which is preliminary data.</text>
</comment>
<sequence length="168" mass="17777">MTNSTDSEFDPRFDPAFQPGFDPARHEPRSATSPRAQSQQQTDAYQPAAPTTPPHVVAVDPLTPAQRAPSADTGALTEASEVVRRVDPYLVVLWVISAVLIGGGIYSLRLIGDRITALSASGDFGGPGYYLLQAFTIGAPMLVVLGIATAVGTVFLVAARGRPRRSTE</sequence>
<name>A0A934W4M8_9MICO</name>
<evidence type="ECO:0000256" key="2">
    <source>
        <dbReference type="SAM" id="Phobius"/>
    </source>
</evidence>
<evidence type="ECO:0000313" key="3">
    <source>
        <dbReference type="EMBL" id="MBK4348439.1"/>
    </source>
</evidence>
<feature type="compositionally biased region" description="Polar residues" evidence="1">
    <location>
        <begin position="30"/>
        <end position="44"/>
    </location>
</feature>
<keyword evidence="2" id="KW-0812">Transmembrane</keyword>